<dbReference type="GO" id="GO:0003677">
    <property type="term" value="F:DNA binding"/>
    <property type="evidence" value="ECO:0007669"/>
    <property type="project" value="UniProtKB-KW"/>
</dbReference>
<protein>
    <submittedName>
        <fullName evidence="7">MarR family transcriptional regulator</fullName>
    </submittedName>
</protein>
<comment type="subcellular location">
    <subcellularLocation>
        <location evidence="1">Cytoplasm</location>
    </subcellularLocation>
</comment>
<dbReference type="SMART" id="SM00347">
    <property type="entry name" value="HTH_MARR"/>
    <property type="match status" value="1"/>
</dbReference>
<gene>
    <name evidence="7" type="ORF">PH603_01910</name>
</gene>
<evidence type="ECO:0000256" key="3">
    <source>
        <dbReference type="ARBA" id="ARBA00023015"/>
    </source>
</evidence>
<accession>A0AAF0BMH3</accession>
<evidence type="ECO:0000256" key="1">
    <source>
        <dbReference type="ARBA" id="ARBA00004496"/>
    </source>
</evidence>
<dbReference type="SUPFAM" id="SSF46785">
    <property type="entry name" value="Winged helix' DNA-binding domain"/>
    <property type="match status" value="1"/>
</dbReference>
<dbReference type="Pfam" id="PF22381">
    <property type="entry name" value="Staph_reg_Sar_Rot"/>
    <property type="match status" value="1"/>
</dbReference>
<evidence type="ECO:0000259" key="6">
    <source>
        <dbReference type="PROSITE" id="PS50995"/>
    </source>
</evidence>
<evidence type="ECO:0000256" key="4">
    <source>
        <dbReference type="ARBA" id="ARBA00023125"/>
    </source>
</evidence>
<dbReference type="EMBL" id="CP116805">
    <property type="protein sequence ID" value="WCL54511.1"/>
    <property type="molecule type" value="Genomic_DNA"/>
</dbReference>
<evidence type="ECO:0000313" key="7">
    <source>
        <dbReference type="EMBL" id="WCL54511.1"/>
    </source>
</evidence>
<sequence length="158" mass="17701">MKQKHDISNKPAAGTREGLRLENQLCFSVYSTMLAFNKAYRGLLQQLDLTYPQYLVMMVLWEKDGVIVSDICDALALETATVTPLLKRLETRGLLDRRRSSEDERQVIVSLTAEGRAMMDTALEVPVCMARKVNLSDPDMAALRKQLGQVRANLTANA</sequence>
<evidence type="ECO:0000313" key="8">
    <source>
        <dbReference type="Proteomes" id="UP001217500"/>
    </source>
</evidence>
<dbReference type="PROSITE" id="PS50995">
    <property type="entry name" value="HTH_MARR_2"/>
    <property type="match status" value="1"/>
</dbReference>
<keyword evidence="3" id="KW-0805">Transcription regulation</keyword>
<keyword evidence="2" id="KW-0963">Cytoplasm</keyword>
<dbReference type="GO" id="GO:0006950">
    <property type="term" value="P:response to stress"/>
    <property type="evidence" value="ECO:0007669"/>
    <property type="project" value="TreeGrafter"/>
</dbReference>
<feature type="domain" description="HTH marR-type" evidence="6">
    <location>
        <begin position="22"/>
        <end position="152"/>
    </location>
</feature>
<dbReference type="GO" id="GO:0003700">
    <property type="term" value="F:DNA-binding transcription factor activity"/>
    <property type="evidence" value="ECO:0007669"/>
    <property type="project" value="InterPro"/>
</dbReference>
<dbReference type="InterPro" id="IPR055166">
    <property type="entry name" value="Transc_reg_Sar_Rot_HTH"/>
</dbReference>
<dbReference type="Proteomes" id="UP001217500">
    <property type="component" value="Chromosome"/>
</dbReference>
<dbReference type="PANTHER" id="PTHR33164:SF5">
    <property type="entry name" value="ORGANIC HYDROPEROXIDE RESISTANCE TRANSCRIPTIONAL REGULATOR"/>
    <property type="match status" value="1"/>
</dbReference>
<dbReference type="InterPro" id="IPR036388">
    <property type="entry name" value="WH-like_DNA-bd_sf"/>
</dbReference>
<keyword evidence="5" id="KW-0804">Transcription</keyword>
<keyword evidence="8" id="KW-1185">Reference proteome</keyword>
<dbReference type="InterPro" id="IPR039422">
    <property type="entry name" value="MarR/SlyA-like"/>
</dbReference>
<dbReference type="PRINTS" id="PR00598">
    <property type="entry name" value="HTHMARR"/>
</dbReference>
<dbReference type="AlphaFoldDB" id="A0AAF0BMH3"/>
<dbReference type="RefSeq" id="WP_289504230.1">
    <property type="nucleotide sequence ID" value="NZ_CP116805.1"/>
</dbReference>
<reference evidence="7" key="1">
    <citation type="submission" date="2023-01" db="EMBL/GenBank/DDBJ databases">
        <title>The genome sequence of Kordiimonadaceae bacterium 6D33.</title>
        <authorList>
            <person name="Liu Y."/>
        </authorList>
    </citation>
    <scope>NUCLEOTIDE SEQUENCE</scope>
    <source>
        <strain evidence="7">6D33</strain>
    </source>
</reference>
<dbReference type="FunFam" id="1.10.10.10:FF:000163">
    <property type="entry name" value="MarR family transcriptional regulator"/>
    <property type="match status" value="1"/>
</dbReference>
<dbReference type="Gene3D" id="1.10.10.10">
    <property type="entry name" value="Winged helix-like DNA-binding domain superfamily/Winged helix DNA-binding domain"/>
    <property type="match status" value="1"/>
</dbReference>
<dbReference type="InterPro" id="IPR000835">
    <property type="entry name" value="HTH_MarR-typ"/>
</dbReference>
<dbReference type="PANTHER" id="PTHR33164">
    <property type="entry name" value="TRANSCRIPTIONAL REGULATOR, MARR FAMILY"/>
    <property type="match status" value="1"/>
</dbReference>
<organism evidence="7 8">
    <name type="scientific">Gimibacter soli</name>
    <dbReference type="NCBI Taxonomy" id="3024400"/>
    <lineage>
        <taxon>Bacteria</taxon>
        <taxon>Pseudomonadati</taxon>
        <taxon>Pseudomonadota</taxon>
        <taxon>Alphaproteobacteria</taxon>
        <taxon>Kordiimonadales</taxon>
        <taxon>Temperatibacteraceae</taxon>
        <taxon>Gimibacter</taxon>
    </lineage>
</organism>
<evidence type="ECO:0000256" key="2">
    <source>
        <dbReference type="ARBA" id="ARBA00022490"/>
    </source>
</evidence>
<name>A0AAF0BMH3_9PROT</name>
<dbReference type="KEGG" id="gso:PH603_01910"/>
<dbReference type="GO" id="GO:0005737">
    <property type="term" value="C:cytoplasm"/>
    <property type="evidence" value="ECO:0007669"/>
    <property type="project" value="UniProtKB-SubCell"/>
</dbReference>
<dbReference type="InterPro" id="IPR036390">
    <property type="entry name" value="WH_DNA-bd_sf"/>
</dbReference>
<evidence type="ECO:0000256" key="5">
    <source>
        <dbReference type="ARBA" id="ARBA00023163"/>
    </source>
</evidence>
<keyword evidence="4" id="KW-0238">DNA-binding</keyword>
<proteinExistence type="predicted"/>